<dbReference type="InterPro" id="IPR002347">
    <property type="entry name" value="SDR_fam"/>
</dbReference>
<dbReference type="PANTHER" id="PTHR43115:SF4">
    <property type="entry name" value="DEHYDROGENASE_REDUCTASE SDR FAMILY MEMBER 11"/>
    <property type="match status" value="1"/>
</dbReference>
<dbReference type="InterPro" id="IPR036291">
    <property type="entry name" value="NAD(P)-bd_dom_sf"/>
</dbReference>
<dbReference type="PANTHER" id="PTHR43115">
    <property type="entry name" value="DEHYDROGENASE/REDUCTASE SDR FAMILY MEMBER 11"/>
    <property type="match status" value="1"/>
</dbReference>
<dbReference type="SUPFAM" id="SSF51735">
    <property type="entry name" value="NAD(P)-binding Rossmann-fold domains"/>
    <property type="match status" value="1"/>
</dbReference>
<comment type="similarity">
    <text evidence="1 3">Belongs to the short-chain dehydrogenases/reductases (SDR) family.</text>
</comment>
<name>A0ABT1HL06_9NOCA</name>
<evidence type="ECO:0000313" key="5">
    <source>
        <dbReference type="EMBL" id="MCP2178629.1"/>
    </source>
</evidence>
<proteinExistence type="inferred from homology"/>
<dbReference type="Gene3D" id="3.40.50.720">
    <property type="entry name" value="NAD(P)-binding Rossmann-like Domain"/>
    <property type="match status" value="1"/>
</dbReference>
<dbReference type="Pfam" id="PF00106">
    <property type="entry name" value="adh_short"/>
    <property type="match status" value="1"/>
</dbReference>
<dbReference type="InterPro" id="IPR057326">
    <property type="entry name" value="KR_dom"/>
</dbReference>
<accession>A0ABT1HL06</accession>
<dbReference type="PRINTS" id="PR00081">
    <property type="entry name" value="GDHRDH"/>
</dbReference>
<evidence type="ECO:0000256" key="2">
    <source>
        <dbReference type="ARBA" id="ARBA00023002"/>
    </source>
</evidence>
<evidence type="ECO:0000313" key="6">
    <source>
        <dbReference type="Proteomes" id="UP001206895"/>
    </source>
</evidence>
<dbReference type="EMBL" id="JAMTCJ010000004">
    <property type="protein sequence ID" value="MCP2178629.1"/>
    <property type="molecule type" value="Genomic_DNA"/>
</dbReference>
<dbReference type="RefSeq" id="WP_253663501.1">
    <property type="nucleotide sequence ID" value="NZ_BAAAJQ010000002.1"/>
</dbReference>
<keyword evidence="2" id="KW-0560">Oxidoreductase</keyword>
<dbReference type="InterPro" id="IPR020904">
    <property type="entry name" value="Sc_DH/Rdtase_CS"/>
</dbReference>
<sequence>MADIGDKVVAITGASSGIGEATARLLAARGAAVVLGARRTERLDDIARDIVDAGGRAEVCATDVTRREDLERLVGAAVQRFGRLDVLVNNAGVARLGMVDDLDVDGWSAMIDVNVGGVLNGIAAAVPVFRSQGHGHLVTTLSTSGLKITPTQAVYAGTKNAVRTLLEGLRQESTDGVLRTTSISPGMVRTEFSDLIAESWTDREAADALTAAVADLGMEPEAVARAIAFAIEQPSDVEVGDITIRPTRQG</sequence>
<keyword evidence="6" id="KW-1185">Reference proteome</keyword>
<organism evidence="5 6">
    <name type="scientific">Williamsia maris</name>
    <dbReference type="NCBI Taxonomy" id="72806"/>
    <lineage>
        <taxon>Bacteria</taxon>
        <taxon>Bacillati</taxon>
        <taxon>Actinomycetota</taxon>
        <taxon>Actinomycetes</taxon>
        <taxon>Mycobacteriales</taxon>
        <taxon>Nocardiaceae</taxon>
        <taxon>Williamsia</taxon>
    </lineage>
</organism>
<dbReference type="PRINTS" id="PR00080">
    <property type="entry name" value="SDRFAMILY"/>
</dbReference>
<evidence type="ECO:0000256" key="1">
    <source>
        <dbReference type="ARBA" id="ARBA00006484"/>
    </source>
</evidence>
<feature type="domain" description="Ketoreductase" evidence="4">
    <location>
        <begin position="7"/>
        <end position="191"/>
    </location>
</feature>
<gene>
    <name evidence="5" type="ORF">LX13_004470</name>
</gene>
<dbReference type="SMART" id="SM00822">
    <property type="entry name" value="PKS_KR"/>
    <property type="match status" value="1"/>
</dbReference>
<dbReference type="PROSITE" id="PS00061">
    <property type="entry name" value="ADH_SHORT"/>
    <property type="match status" value="1"/>
</dbReference>
<comment type="caution">
    <text evidence="5">The sequence shown here is derived from an EMBL/GenBank/DDBJ whole genome shotgun (WGS) entry which is preliminary data.</text>
</comment>
<dbReference type="Proteomes" id="UP001206895">
    <property type="component" value="Unassembled WGS sequence"/>
</dbReference>
<reference evidence="5 6" key="1">
    <citation type="submission" date="2022-06" db="EMBL/GenBank/DDBJ databases">
        <title>Genomic Encyclopedia of Archaeal and Bacterial Type Strains, Phase II (KMG-II): from individual species to whole genera.</title>
        <authorList>
            <person name="Goeker M."/>
        </authorList>
    </citation>
    <scope>NUCLEOTIDE SEQUENCE [LARGE SCALE GENOMIC DNA]</scope>
    <source>
        <strain evidence="5 6">DSM 44693</strain>
    </source>
</reference>
<evidence type="ECO:0000256" key="3">
    <source>
        <dbReference type="RuleBase" id="RU000363"/>
    </source>
</evidence>
<protein>
    <submittedName>
        <fullName evidence="5">NADP-dependent 3-hydroxy acid dehydrogenase YdfG</fullName>
    </submittedName>
</protein>
<evidence type="ECO:0000259" key="4">
    <source>
        <dbReference type="SMART" id="SM00822"/>
    </source>
</evidence>